<comment type="caution">
    <text evidence="1">The sequence shown here is derived from an EMBL/GenBank/DDBJ whole genome shotgun (WGS) entry which is preliminary data.</text>
</comment>
<accession>A0A4R3MGF9</accession>
<evidence type="ECO:0000313" key="2">
    <source>
        <dbReference type="Proteomes" id="UP000295678"/>
    </source>
</evidence>
<gene>
    <name evidence="1" type="ORF">EDC22_104166</name>
</gene>
<reference evidence="1 2" key="1">
    <citation type="submission" date="2019-03" db="EMBL/GenBank/DDBJ databases">
        <title>Genomic Encyclopedia of Type Strains, Phase IV (KMG-IV): sequencing the most valuable type-strain genomes for metagenomic binning, comparative biology and taxonomic classification.</title>
        <authorList>
            <person name="Goeker M."/>
        </authorList>
    </citation>
    <scope>NUCLEOTIDE SEQUENCE [LARGE SCALE GENOMIC DNA]</scope>
    <source>
        <strain evidence="1 2">DSM 19345</strain>
    </source>
</reference>
<protein>
    <submittedName>
        <fullName evidence="1">Uncharacterized protein</fullName>
    </submittedName>
</protein>
<proteinExistence type="predicted"/>
<evidence type="ECO:0000313" key="1">
    <source>
        <dbReference type="EMBL" id="TCT11407.1"/>
    </source>
</evidence>
<dbReference type="Proteomes" id="UP000295678">
    <property type="component" value="Unassembled WGS sequence"/>
</dbReference>
<dbReference type="EMBL" id="SMAK01000004">
    <property type="protein sequence ID" value="TCT11407.1"/>
    <property type="molecule type" value="Genomic_DNA"/>
</dbReference>
<sequence>MALVARLRLIITMVMTLRCMRIGTQTVGGRTQHQTVATVVAVHIAGCEEHRLKA</sequence>
<keyword evidence="2" id="KW-1185">Reference proteome</keyword>
<dbReference type="AlphaFoldDB" id="A0A4R3MGF9"/>
<organism evidence="1 2">
    <name type="scientific">Tepidamorphus gemmatus</name>
    <dbReference type="NCBI Taxonomy" id="747076"/>
    <lineage>
        <taxon>Bacteria</taxon>
        <taxon>Pseudomonadati</taxon>
        <taxon>Pseudomonadota</taxon>
        <taxon>Alphaproteobacteria</taxon>
        <taxon>Hyphomicrobiales</taxon>
        <taxon>Tepidamorphaceae</taxon>
        <taxon>Tepidamorphus</taxon>
    </lineage>
</organism>
<name>A0A4R3MGF9_9HYPH</name>